<dbReference type="RefSeq" id="WP_146819581.1">
    <property type="nucleotide sequence ID" value="NZ_BJYK01000006.1"/>
</dbReference>
<dbReference type="OrthoDB" id="9801997at2"/>
<protein>
    <recommendedName>
        <fullName evidence="1">Carboxymuconolactone decarboxylase-like domain-containing protein</fullName>
    </recommendedName>
</protein>
<proteinExistence type="predicted"/>
<dbReference type="PANTHER" id="PTHR33930:SF2">
    <property type="entry name" value="BLR3452 PROTEIN"/>
    <property type="match status" value="1"/>
</dbReference>
<dbReference type="PANTHER" id="PTHR33930">
    <property type="entry name" value="ALKYL HYDROPEROXIDE REDUCTASE AHPD"/>
    <property type="match status" value="1"/>
</dbReference>
<feature type="domain" description="Carboxymuconolactone decarboxylase-like" evidence="1">
    <location>
        <begin position="19"/>
        <end position="91"/>
    </location>
</feature>
<evidence type="ECO:0000313" key="3">
    <source>
        <dbReference type="Proteomes" id="UP000321484"/>
    </source>
</evidence>
<keyword evidence="3" id="KW-1185">Reference proteome</keyword>
<name>A0A511YYM1_9CELL</name>
<dbReference type="Pfam" id="PF02627">
    <property type="entry name" value="CMD"/>
    <property type="match status" value="1"/>
</dbReference>
<dbReference type="Gene3D" id="1.20.1290.10">
    <property type="entry name" value="AhpD-like"/>
    <property type="match status" value="1"/>
</dbReference>
<evidence type="ECO:0000313" key="2">
    <source>
        <dbReference type="EMBL" id="GEN80292.1"/>
    </source>
</evidence>
<sequence>MTSTAPARTPMDILGAVSPEGASTYLAHRAAIMDNPALSALPTKDKLLIGIGVAAALQSSTCTLMWTRQAKNAGASDAEIAEAVLVARLMKMATVNDTAADALAWLEAQQQ</sequence>
<gene>
    <name evidence="2" type="ORF">AFE02nite_20260</name>
</gene>
<dbReference type="EMBL" id="BJYK01000006">
    <property type="protein sequence ID" value="GEN80292.1"/>
    <property type="molecule type" value="Genomic_DNA"/>
</dbReference>
<dbReference type="InterPro" id="IPR003779">
    <property type="entry name" value="CMD-like"/>
</dbReference>
<reference evidence="2 3" key="1">
    <citation type="submission" date="2019-07" db="EMBL/GenBank/DDBJ databases">
        <title>Whole genome shotgun sequence of Actinotalea fermentans NBRC 105374.</title>
        <authorList>
            <person name="Hosoyama A."/>
            <person name="Uohara A."/>
            <person name="Ohji S."/>
            <person name="Ichikawa N."/>
        </authorList>
    </citation>
    <scope>NUCLEOTIDE SEQUENCE [LARGE SCALE GENOMIC DNA]</scope>
    <source>
        <strain evidence="2 3">NBRC 105374</strain>
    </source>
</reference>
<dbReference type="SUPFAM" id="SSF69118">
    <property type="entry name" value="AhpD-like"/>
    <property type="match status" value="1"/>
</dbReference>
<accession>A0A511YYM1</accession>
<evidence type="ECO:0000259" key="1">
    <source>
        <dbReference type="Pfam" id="PF02627"/>
    </source>
</evidence>
<dbReference type="GO" id="GO:0051920">
    <property type="term" value="F:peroxiredoxin activity"/>
    <property type="evidence" value="ECO:0007669"/>
    <property type="project" value="InterPro"/>
</dbReference>
<dbReference type="Proteomes" id="UP000321484">
    <property type="component" value="Unassembled WGS sequence"/>
</dbReference>
<dbReference type="InterPro" id="IPR029032">
    <property type="entry name" value="AhpD-like"/>
</dbReference>
<organism evidence="2 3">
    <name type="scientific">Actinotalea fermentans</name>
    <dbReference type="NCBI Taxonomy" id="43671"/>
    <lineage>
        <taxon>Bacteria</taxon>
        <taxon>Bacillati</taxon>
        <taxon>Actinomycetota</taxon>
        <taxon>Actinomycetes</taxon>
        <taxon>Micrococcales</taxon>
        <taxon>Cellulomonadaceae</taxon>
        <taxon>Actinotalea</taxon>
    </lineage>
</organism>
<comment type="caution">
    <text evidence="2">The sequence shown here is derived from an EMBL/GenBank/DDBJ whole genome shotgun (WGS) entry which is preliminary data.</text>
</comment>
<dbReference type="AlphaFoldDB" id="A0A511YYM1"/>